<keyword evidence="1" id="KW-1133">Transmembrane helix</keyword>
<feature type="transmembrane region" description="Helical" evidence="1">
    <location>
        <begin position="89"/>
        <end position="114"/>
    </location>
</feature>
<dbReference type="STRING" id="1802603.A3F35_00435"/>
<gene>
    <name evidence="2" type="ORF">A3F35_00435</name>
</gene>
<evidence type="ECO:0000313" key="3">
    <source>
        <dbReference type="Proteomes" id="UP000178068"/>
    </source>
</evidence>
<dbReference type="AlphaFoldDB" id="A0A1G1WQ73"/>
<organism evidence="2 3">
    <name type="scientific">Candidatus Woykebacteria bacterium RIFCSPHIGHO2_12_FULL_45_10</name>
    <dbReference type="NCBI Taxonomy" id="1802603"/>
    <lineage>
        <taxon>Bacteria</taxon>
        <taxon>Candidatus Woykeibacteriota</taxon>
    </lineage>
</organism>
<evidence type="ECO:0000256" key="1">
    <source>
        <dbReference type="SAM" id="Phobius"/>
    </source>
</evidence>
<comment type="caution">
    <text evidence="2">The sequence shown here is derived from an EMBL/GenBank/DDBJ whole genome shotgun (WGS) entry which is preliminary data.</text>
</comment>
<protein>
    <recommendedName>
        <fullName evidence="4">DUF2975 domain-containing protein</fullName>
    </recommendedName>
</protein>
<dbReference type="EMBL" id="MHCZ01000018">
    <property type="protein sequence ID" value="OGY29892.1"/>
    <property type="molecule type" value="Genomic_DNA"/>
</dbReference>
<evidence type="ECO:0008006" key="4">
    <source>
        <dbReference type="Google" id="ProtNLM"/>
    </source>
</evidence>
<keyword evidence="1" id="KW-0812">Transmembrane</keyword>
<evidence type="ECO:0000313" key="2">
    <source>
        <dbReference type="EMBL" id="OGY29892.1"/>
    </source>
</evidence>
<accession>A0A1G1WQ73</accession>
<dbReference type="Proteomes" id="UP000178068">
    <property type="component" value="Unassembled WGS sequence"/>
</dbReference>
<keyword evidence="1" id="KW-0472">Membrane</keyword>
<feature type="transmembrane region" description="Helical" evidence="1">
    <location>
        <begin position="55"/>
        <end position="77"/>
    </location>
</feature>
<name>A0A1G1WQ73_9BACT</name>
<sequence length="157" mass="17460">MEPEAVRILKWVYLIVFVVVGAFVLVLTIVTGSSFEFLRFSRLIEGPAAPLILNIFRFLVGFYLLLMLVDAVSLFNYRSVLWREASSIASLLGIILTGLGAIFMIYIMGVAGLISTQTNIIALLYLVIAVGLLLLDLLTFFVEEENLLGLSIKKKKE</sequence>
<reference evidence="2 3" key="1">
    <citation type="journal article" date="2016" name="Nat. Commun.">
        <title>Thousands of microbial genomes shed light on interconnected biogeochemical processes in an aquifer system.</title>
        <authorList>
            <person name="Anantharaman K."/>
            <person name="Brown C.T."/>
            <person name="Hug L.A."/>
            <person name="Sharon I."/>
            <person name="Castelle C.J."/>
            <person name="Probst A.J."/>
            <person name="Thomas B.C."/>
            <person name="Singh A."/>
            <person name="Wilkins M.J."/>
            <person name="Karaoz U."/>
            <person name="Brodie E.L."/>
            <person name="Williams K.H."/>
            <person name="Hubbard S.S."/>
            <person name="Banfield J.F."/>
        </authorList>
    </citation>
    <scope>NUCLEOTIDE SEQUENCE [LARGE SCALE GENOMIC DNA]</scope>
</reference>
<feature type="transmembrane region" description="Helical" evidence="1">
    <location>
        <begin position="12"/>
        <end position="35"/>
    </location>
</feature>
<feature type="transmembrane region" description="Helical" evidence="1">
    <location>
        <begin position="120"/>
        <end position="142"/>
    </location>
</feature>
<proteinExistence type="predicted"/>